<proteinExistence type="predicted"/>
<dbReference type="EMBL" id="JAOAOG010000122">
    <property type="protein sequence ID" value="KAJ6247880.1"/>
    <property type="molecule type" value="Genomic_DNA"/>
</dbReference>
<dbReference type="PANTHER" id="PTHR14187">
    <property type="entry name" value="ALPHA KINASE/ELONGATION FACTOR 2 KINASE"/>
    <property type="match status" value="1"/>
</dbReference>
<dbReference type="Pfam" id="PF00012">
    <property type="entry name" value="HSP70"/>
    <property type="match status" value="1"/>
</dbReference>
<sequence length="577" mass="66160">MSLYQKKKMCTSYTGKKFKITSVITFVYKYFLSELMKTLSDIRDSEKKFKKKDIFWVLTVPAIWKENAKHNIRKCAKRAGMIDSVDSKSLILIREPVAAAIEVFYGNYQIQNLDQLKPGKIMILDAGSGTIDITILKLVKKDQQTNLQICLPAQGGELGSKNVDDQFKKNLKIFLQIEQKDPLPISFLQTFKKWMITKHRATMKYKYSKEKPNKKIPIYNSSKNKPSLSSLIKKWNNDKYEGHKEYIGTSLLQSKNSILIKETMVFGFFEKPISEIIKWIKIIFNKNKELLSDLHTIVMVGGFSTSNILYKSIKREFHKKKVILAVNPERAVLYGAVTYGDMDEKRRNEILTSRPLAFGIGYKILTYFNPFVHPKNKKIVKNGICYAKDVYKPLFQKNVPIMNEKINQEKIFLKGKNLRLEIYQTDEFLKEDETYFVDDTNFFRKFGHLEIHNLSKNKNGIEIILNFNFKNDLLTINGQCQETGSFITADIKYNTTNINKNFKRIKNVNINTINKSVSHSESSTESSSDLVSSSNSNSSSGSSSRTSNNSTSNSSSESNNSPITYSDESSLINSNSD</sequence>
<evidence type="ECO:0000256" key="1">
    <source>
        <dbReference type="ARBA" id="ARBA00022741"/>
    </source>
</evidence>
<gene>
    <name evidence="4" type="ORF">M0813_18515</name>
</gene>
<reference evidence="4" key="1">
    <citation type="submission" date="2022-08" db="EMBL/GenBank/DDBJ databases">
        <title>Novel sulfate-reducing endosymbionts in the free-living metamonad Anaeramoeba.</title>
        <authorList>
            <person name="Jerlstrom-Hultqvist J."/>
            <person name="Cepicka I."/>
            <person name="Gallot-Lavallee L."/>
            <person name="Salas-Leiva D."/>
            <person name="Curtis B.A."/>
            <person name="Zahonova K."/>
            <person name="Pipaliya S."/>
            <person name="Dacks J."/>
            <person name="Roger A.J."/>
        </authorList>
    </citation>
    <scope>NUCLEOTIDE SEQUENCE</scope>
    <source>
        <strain evidence="4">Schooner1</strain>
    </source>
</reference>
<dbReference type="InterPro" id="IPR013126">
    <property type="entry name" value="Hsp_70_fam"/>
</dbReference>
<dbReference type="Gene3D" id="3.90.640.10">
    <property type="entry name" value="Actin, Chain A, domain 4"/>
    <property type="match status" value="1"/>
</dbReference>
<organism evidence="4 5">
    <name type="scientific">Anaeramoeba flamelloides</name>
    <dbReference type="NCBI Taxonomy" id="1746091"/>
    <lineage>
        <taxon>Eukaryota</taxon>
        <taxon>Metamonada</taxon>
        <taxon>Anaeramoebidae</taxon>
        <taxon>Anaeramoeba</taxon>
    </lineage>
</organism>
<feature type="compositionally biased region" description="Polar residues" evidence="3">
    <location>
        <begin position="562"/>
        <end position="577"/>
    </location>
</feature>
<dbReference type="InterPro" id="IPR043129">
    <property type="entry name" value="ATPase_NBD"/>
</dbReference>
<keyword evidence="4" id="KW-0418">Kinase</keyword>
<keyword evidence="5" id="KW-1185">Reference proteome</keyword>
<dbReference type="GO" id="GO:0016301">
    <property type="term" value="F:kinase activity"/>
    <property type="evidence" value="ECO:0007669"/>
    <property type="project" value="UniProtKB-KW"/>
</dbReference>
<dbReference type="Gene3D" id="3.30.420.40">
    <property type="match status" value="2"/>
</dbReference>
<feature type="region of interest" description="Disordered" evidence="3">
    <location>
        <begin position="517"/>
        <end position="577"/>
    </location>
</feature>
<dbReference type="SUPFAM" id="SSF53067">
    <property type="entry name" value="Actin-like ATPase domain"/>
    <property type="match status" value="2"/>
</dbReference>
<evidence type="ECO:0000256" key="3">
    <source>
        <dbReference type="SAM" id="MobiDB-lite"/>
    </source>
</evidence>
<keyword evidence="2" id="KW-0067">ATP-binding</keyword>
<keyword evidence="1" id="KW-0547">Nucleotide-binding</keyword>
<dbReference type="PANTHER" id="PTHR14187:SF5">
    <property type="entry name" value="HEAT SHOCK 70 KDA PROTEIN 12A"/>
    <property type="match status" value="1"/>
</dbReference>
<comment type="caution">
    <text evidence="4">The sequence shown here is derived from an EMBL/GenBank/DDBJ whole genome shotgun (WGS) entry which is preliminary data.</text>
</comment>
<keyword evidence="4" id="KW-0808">Transferase</keyword>
<protein>
    <submittedName>
        <fullName evidence="4">Alpha kinase/elongation factor 2 kinase</fullName>
    </submittedName>
</protein>
<evidence type="ECO:0000256" key="2">
    <source>
        <dbReference type="ARBA" id="ARBA00022840"/>
    </source>
</evidence>
<evidence type="ECO:0000313" key="5">
    <source>
        <dbReference type="Proteomes" id="UP001150062"/>
    </source>
</evidence>
<evidence type="ECO:0000313" key="4">
    <source>
        <dbReference type="EMBL" id="KAJ6247880.1"/>
    </source>
</evidence>
<name>A0ABQ8YTB4_9EUKA</name>
<feature type="compositionally biased region" description="Low complexity" evidence="3">
    <location>
        <begin position="517"/>
        <end position="561"/>
    </location>
</feature>
<dbReference type="Proteomes" id="UP001150062">
    <property type="component" value="Unassembled WGS sequence"/>
</dbReference>
<accession>A0ABQ8YTB4</accession>